<dbReference type="InterPro" id="IPR049943">
    <property type="entry name" value="Ser_HO-MeTrfase-like"/>
</dbReference>
<dbReference type="InterPro" id="IPR039429">
    <property type="entry name" value="SHMT-like_dom"/>
</dbReference>
<dbReference type="PANTHER" id="PTHR11680">
    <property type="entry name" value="SERINE HYDROXYMETHYLTRANSFERASE"/>
    <property type="match status" value="1"/>
</dbReference>
<evidence type="ECO:0000256" key="2">
    <source>
        <dbReference type="ARBA" id="ARBA00022898"/>
    </source>
</evidence>
<dbReference type="GO" id="GO:0004372">
    <property type="term" value="F:glycine hydroxymethyltransferase activity"/>
    <property type="evidence" value="ECO:0007669"/>
    <property type="project" value="TreeGrafter"/>
</dbReference>
<gene>
    <name evidence="4" type="ORF">A2928_01825</name>
</gene>
<dbReference type="GO" id="GO:0005737">
    <property type="term" value="C:cytoplasm"/>
    <property type="evidence" value="ECO:0007669"/>
    <property type="project" value="TreeGrafter"/>
</dbReference>
<keyword evidence="2" id="KW-0663">Pyridoxal phosphate</keyword>
<dbReference type="AlphaFoldDB" id="A0A1G2NBC2"/>
<feature type="domain" description="Serine hydroxymethyltransferase-like" evidence="3">
    <location>
        <begin position="2"/>
        <end position="154"/>
    </location>
</feature>
<dbReference type="EMBL" id="MHRX01000039">
    <property type="protein sequence ID" value="OHA32622.1"/>
    <property type="molecule type" value="Genomic_DNA"/>
</dbReference>
<protein>
    <recommendedName>
        <fullName evidence="3">Serine hydroxymethyltransferase-like domain-containing protein</fullName>
    </recommendedName>
</protein>
<dbReference type="InterPro" id="IPR015424">
    <property type="entry name" value="PyrdxlP-dep_Trfase"/>
</dbReference>
<proteinExistence type="predicted"/>
<reference evidence="4 5" key="1">
    <citation type="journal article" date="2016" name="Nat. Commun.">
        <title>Thousands of microbial genomes shed light on interconnected biogeochemical processes in an aquifer system.</title>
        <authorList>
            <person name="Anantharaman K."/>
            <person name="Brown C.T."/>
            <person name="Hug L.A."/>
            <person name="Sharon I."/>
            <person name="Castelle C.J."/>
            <person name="Probst A.J."/>
            <person name="Thomas B.C."/>
            <person name="Singh A."/>
            <person name="Wilkins M.J."/>
            <person name="Karaoz U."/>
            <person name="Brodie E.L."/>
            <person name="Williams K.H."/>
            <person name="Hubbard S.S."/>
            <person name="Banfield J.F."/>
        </authorList>
    </citation>
    <scope>NUCLEOTIDE SEQUENCE [LARGE SCALE GENOMIC DNA]</scope>
</reference>
<dbReference type="GO" id="GO:0019264">
    <property type="term" value="P:glycine biosynthetic process from serine"/>
    <property type="evidence" value="ECO:0007669"/>
    <property type="project" value="TreeGrafter"/>
</dbReference>
<dbReference type="Gene3D" id="3.40.640.10">
    <property type="entry name" value="Type I PLP-dependent aspartate aminotransferase-like (Major domain)"/>
    <property type="match status" value="1"/>
</dbReference>
<sequence length="154" mass="16946">MKDKQIEKLIKSEQKRQKKVVNLIASENYVSSDVLAALGSELTNKYSEGYPGARYYGGNEIMDIIEETARERALSLFGLNPSEWGVNVQALSGSPANLAVYTALIPLGEKIMGMSLDHGGHLTHGHKVSASGKFWVQIAYGVSKETERLDFDEL</sequence>
<dbReference type="InterPro" id="IPR015421">
    <property type="entry name" value="PyrdxlP-dep_Trfase_major"/>
</dbReference>
<comment type="caution">
    <text evidence="4">The sequence shown here is derived from an EMBL/GenBank/DDBJ whole genome shotgun (WGS) entry which is preliminary data.</text>
</comment>
<dbReference type="Proteomes" id="UP000176221">
    <property type="component" value="Unassembled WGS sequence"/>
</dbReference>
<evidence type="ECO:0000313" key="5">
    <source>
        <dbReference type="Proteomes" id="UP000176221"/>
    </source>
</evidence>
<dbReference type="SUPFAM" id="SSF53383">
    <property type="entry name" value="PLP-dependent transferases"/>
    <property type="match status" value="1"/>
</dbReference>
<evidence type="ECO:0000259" key="3">
    <source>
        <dbReference type="Pfam" id="PF00464"/>
    </source>
</evidence>
<dbReference type="PANTHER" id="PTHR11680:SF35">
    <property type="entry name" value="SERINE HYDROXYMETHYLTRANSFERASE 1"/>
    <property type="match status" value="1"/>
</dbReference>
<evidence type="ECO:0000313" key="4">
    <source>
        <dbReference type="EMBL" id="OHA32622.1"/>
    </source>
</evidence>
<comment type="cofactor">
    <cofactor evidence="1">
        <name>pyridoxal 5'-phosphate</name>
        <dbReference type="ChEBI" id="CHEBI:597326"/>
    </cofactor>
</comment>
<evidence type="ECO:0000256" key="1">
    <source>
        <dbReference type="ARBA" id="ARBA00001933"/>
    </source>
</evidence>
<dbReference type="GO" id="GO:0046653">
    <property type="term" value="P:tetrahydrofolate metabolic process"/>
    <property type="evidence" value="ECO:0007669"/>
    <property type="project" value="TreeGrafter"/>
</dbReference>
<organism evidence="4 5">
    <name type="scientific">Candidatus Taylorbacteria bacterium RIFCSPLOWO2_01_FULL_45_15b</name>
    <dbReference type="NCBI Taxonomy" id="1802319"/>
    <lineage>
        <taxon>Bacteria</taxon>
        <taxon>Candidatus Tayloriibacteriota</taxon>
    </lineage>
</organism>
<name>A0A1G2NBC2_9BACT</name>
<accession>A0A1G2NBC2</accession>
<dbReference type="GO" id="GO:0030170">
    <property type="term" value="F:pyridoxal phosphate binding"/>
    <property type="evidence" value="ECO:0007669"/>
    <property type="project" value="TreeGrafter"/>
</dbReference>
<dbReference type="STRING" id="1802319.A2928_01825"/>
<dbReference type="Pfam" id="PF00464">
    <property type="entry name" value="SHMT"/>
    <property type="match status" value="1"/>
</dbReference>